<accession>A0A0C9YAZ7</accession>
<dbReference type="HOGENOM" id="CLU_2922963_0_0_1"/>
<evidence type="ECO:0000313" key="1">
    <source>
        <dbReference type="EMBL" id="KIK05248.1"/>
    </source>
</evidence>
<protein>
    <submittedName>
        <fullName evidence="1">Uncharacterized protein</fullName>
    </submittedName>
</protein>
<dbReference type="Proteomes" id="UP000054477">
    <property type="component" value="Unassembled WGS sequence"/>
</dbReference>
<dbReference type="EMBL" id="KN838561">
    <property type="protein sequence ID" value="KIK05248.1"/>
    <property type="molecule type" value="Genomic_DNA"/>
</dbReference>
<proteinExistence type="predicted"/>
<dbReference type="AlphaFoldDB" id="A0A0C9YAZ7"/>
<evidence type="ECO:0000313" key="2">
    <source>
        <dbReference type="Proteomes" id="UP000054477"/>
    </source>
</evidence>
<name>A0A0C9YAZ7_9AGAR</name>
<sequence length="61" mass="6637">MDEGSDEDSDEGLDEDLDEGLDEEVAALLTKLNVGTNRPDYKNAAIAFLIPMESSKNYSAN</sequence>
<reference evidence="1 2" key="1">
    <citation type="submission" date="2014-04" db="EMBL/GenBank/DDBJ databases">
        <authorList>
            <consortium name="DOE Joint Genome Institute"/>
            <person name="Kuo A."/>
            <person name="Kohler A."/>
            <person name="Nagy L.G."/>
            <person name="Floudas D."/>
            <person name="Copeland A."/>
            <person name="Barry K.W."/>
            <person name="Cichocki N."/>
            <person name="Veneault-Fourrey C."/>
            <person name="LaButti K."/>
            <person name="Lindquist E.A."/>
            <person name="Lipzen A."/>
            <person name="Lundell T."/>
            <person name="Morin E."/>
            <person name="Murat C."/>
            <person name="Sun H."/>
            <person name="Tunlid A."/>
            <person name="Henrissat B."/>
            <person name="Grigoriev I.V."/>
            <person name="Hibbett D.S."/>
            <person name="Martin F."/>
            <person name="Nordberg H.P."/>
            <person name="Cantor M.N."/>
            <person name="Hua S.X."/>
        </authorList>
    </citation>
    <scope>NUCLEOTIDE SEQUENCE [LARGE SCALE GENOMIC DNA]</scope>
    <source>
        <strain evidence="1 2">LaAM-08-1</strain>
    </source>
</reference>
<gene>
    <name evidence="1" type="ORF">K443DRAFT_3928</name>
</gene>
<reference evidence="2" key="2">
    <citation type="submission" date="2015-01" db="EMBL/GenBank/DDBJ databases">
        <title>Evolutionary Origins and Diversification of the Mycorrhizal Mutualists.</title>
        <authorList>
            <consortium name="DOE Joint Genome Institute"/>
            <consortium name="Mycorrhizal Genomics Consortium"/>
            <person name="Kohler A."/>
            <person name="Kuo A."/>
            <person name="Nagy L.G."/>
            <person name="Floudas D."/>
            <person name="Copeland A."/>
            <person name="Barry K.W."/>
            <person name="Cichocki N."/>
            <person name="Veneault-Fourrey C."/>
            <person name="LaButti K."/>
            <person name="Lindquist E.A."/>
            <person name="Lipzen A."/>
            <person name="Lundell T."/>
            <person name="Morin E."/>
            <person name="Murat C."/>
            <person name="Riley R."/>
            <person name="Ohm R."/>
            <person name="Sun H."/>
            <person name="Tunlid A."/>
            <person name="Henrissat B."/>
            <person name="Grigoriev I.V."/>
            <person name="Hibbett D.S."/>
            <person name="Martin F."/>
        </authorList>
    </citation>
    <scope>NUCLEOTIDE SEQUENCE [LARGE SCALE GENOMIC DNA]</scope>
    <source>
        <strain evidence="2">LaAM-08-1</strain>
    </source>
</reference>
<keyword evidence="2" id="KW-1185">Reference proteome</keyword>
<organism evidence="1 2">
    <name type="scientific">Laccaria amethystina LaAM-08-1</name>
    <dbReference type="NCBI Taxonomy" id="1095629"/>
    <lineage>
        <taxon>Eukaryota</taxon>
        <taxon>Fungi</taxon>
        <taxon>Dikarya</taxon>
        <taxon>Basidiomycota</taxon>
        <taxon>Agaricomycotina</taxon>
        <taxon>Agaricomycetes</taxon>
        <taxon>Agaricomycetidae</taxon>
        <taxon>Agaricales</taxon>
        <taxon>Agaricineae</taxon>
        <taxon>Hydnangiaceae</taxon>
        <taxon>Laccaria</taxon>
    </lineage>
</organism>